<comment type="caution">
    <text evidence="1">The sequence shown here is derived from an EMBL/GenBank/DDBJ whole genome shotgun (WGS) entry which is preliminary data.</text>
</comment>
<keyword evidence="2" id="KW-1185">Reference proteome</keyword>
<name>A0ABX2P557_9PROT</name>
<reference evidence="1 2" key="1">
    <citation type="submission" date="2020-06" db="EMBL/GenBank/DDBJ databases">
        <title>Synonyms of Asaia species.</title>
        <authorList>
            <person name="Sombolestani A."/>
        </authorList>
    </citation>
    <scope>NUCLEOTIDE SEQUENCE [LARGE SCALE GENOMIC DNA]</scope>
    <source>
        <strain evidence="1 2">LMG 27047</strain>
    </source>
</reference>
<gene>
    <name evidence="1" type="ORF">HW542_09545</name>
</gene>
<sequence length="181" mass="19730">MQVPNLTHGHTAFRNQIMLVANINHTVIGLQSLGMLLHIVMTDHGVSFGPDAPFSYTHREMLESQIDGLQASLLLPVSYGGQHRMAALVTGDNSPKPLVIERSSLTSLHGTETSQEFETGAGMVHENATLNRTTLRLDKRSVQARIRYRVGDPAKPPILSMSALENASLSIDLHRGVACLD</sequence>
<dbReference type="RefSeq" id="WP_267310373.1">
    <property type="nucleotide sequence ID" value="NZ_JABXXV010000005.1"/>
</dbReference>
<proteinExistence type="predicted"/>
<dbReference type="EMBL" id="JABXXV010000005">
    <property type="protein sequence ID" value="NVN47048.1"/>
    <property type="molecule type" value="Genomic_DNA"/>
</dbReference>
<evidence type="ECO:0000313" key="2">
    <source>
        <dbReference type="Proteomes" id="UP001516351"/>
    </source>
</evidence>
<evidence type="ECO:0000313" key="1">
    <source>
        <dbReference type="EMBL" id="NVN47048.1"/>
    </source>
</evidence>
<protein>
    <submittedName>
        <fullName evidence="1">Uncharacterized protein</fullName>
    </submittedName>
</protein>
<accession>A0ABX2P557</accession>
<dbReference type="Proteomes" id="UP001516351">
    <property type="component" value="Unassembled WGS sequence"/>
</dbReference>
<organism evidence="1 2">
    <name type="scientific">Asaia spathodeae</name>
    <dbReference type="NCBI Taxonomy" id="657016"/>
    <lineage>
        <taxon>Bacteria</taxon>
        <taxon>Pseudomonadati</taxon>
        <taxon>Pseudomonadota</taxon>
        <taxon>Alphaproteobacteria</taxon>
        <taxon>Acetobacterales</taxon>
        <taxon>Acetobacteraceae</taxon>
        <taxon>Asaia</taxon>
    </lineage>
</organism>